<accession>A0ACB8VKK3</accession>
<protein>
    <submittedName>
        <fullName evidence="1">Uncharacterized protein</fullName>
    </submittedName>
</protein>
<evidence type="ECO:0000313" key="2">
    <source>
        <dbReference type="Proteomes" id="UP000831701"/>
    </source>
</evidence>
<gene>
    <name evidence="1" type="ORF">L3Q82_017322</name>
</gene>
<sequence>MTTQHSHVRRLLDVETAGQGTAVSGGLGGLWSGGTIMDSPDDRSWTITTLLTPGSTAAASLAYLVFLLASSPPLQSSLQLSGAARLSAPAASASTPSRDAHGWPNSDL</sequence>
<reference evidence="1" key="1">
    <citation type="submission" date="2022-04" db="EMBL/GenBank/DDBJ databases">
        <title>Jade perch genome.</title>
        <authorList>
            <person name="Chao B."/>
        </authorList>
    </citation>
    <scope>NUCLEOTIDE SEQUENCE</scope>
    <source>
        <strain evidence="1">CB-2022</strain>
    </source>
</reference>
<proteinExistence type="predicted"/>
<evidence type="ECO:0000313" key="1">
    <source>
        <dbReference type="EMBL" id="KAI3356059.1"/>
    </source>
</evidence>
<dbReference type="Proteomes" id="UP000831701">
    <property type="component" value="Chromosome 20"/>
</dbReference>
<name>A0ACB8VKK3_9TELE</name>
<organism evidence="1 2">
    <name type="scientific">Scortum barcoo</name>
    <name type="common">barcoo grunter</name>
    <dbReference type="NCBI Taxonomy" id="214431"/>
    <lineage>
        <taxon>Eukaryota</taxon>
        <taxon>Metazoa</taxon>
        <taxon>Chordata</taxon>
        <taxon>Craniata</taxon>
        <taxon>Vertebrata</taxon>
        <taxon>Euteleostomi</taxon>
        <taxon>Actinopterygii</taxon>
        <taxon>Neopterygii</taxon>
        <taxon>Teleostei</taxon>
        <taxon>Neoteleostei</taxon>
        <taxon>Acanthomorphata</taxon>
        <taxon>Eupercaria</taxon>
        <taxon>Centrarchiformes</taxon>
        <taxon>Terapontoidei</taxon>
        <taxon>Terapontidae</taxon>
        <taxon>Scortum</taxon>
    </lineage>
</organism>
<dbReference type="EMBL" id="CM041550">
    <property type="protein sequence ID" value="KAI3356059.1"/>
    <property type="molecule type" value="Genomic_DNA"/>
</dbReference>
<comment type="caution">
    <text evidence="1">The sequence shown here is derived from an EMBL/GenBank/DDBJ whole genome shotgun (WGS) entry which is preliminary data.</text>
</comment>
<keyword evidence="2" id="KW-1185">Reference proteome</keyword>